<evidence type="ECO:0000256" key="6">
    <source>
        <dbReference type="ARBA" id="ARBA00023306"/>
    </source>
</evidence>
<proteinExistence type="predicted"/>
<keyword evidence="6" id="KW-0131">Cell cycle</keyword>
<dbReference type="InterPro" id="IPR027304">
    <property type="entry name" value="Trigger_fact/SurA_dom_sf"/>
</dbReference>
<dbReference type="Pfam" id="PF05698">
    <property type="entry name" value="Trigger_C"/>
    <property type="match status" value="1"/>
</dbReference>
<dbReference type="Pfam" id="PF00254">
    <property type="entry name" value="FKBP_C"/>
    <property type="match status" value="1"/>
</dbReference>
<feature type="region of interest" description="Disordered" evidence="8">
    <location>
        <begin position="393"/>
        <end position="452"/>
    </location>
</feature>
<keyword evidence="12" id="KW-1185">Reference proteome</keyword>
<dbReference type="PROSITE" id="PS51257">
    <property type="entry name" value="PROKAR_LIPOPROTEIN"/>
    <property type="match status" value="1"/>
</dbReference>
<feature type="compositionally biased region" description="Acidic residues" evidence="8">
    <location>
        <begin position="415"/>
        <end position="438"/>
    </location>
</feature>
<dbReference type="Proteomes" id="UP001473063">
    <property type="component" value="Unassembled WGS sequence"/>
</dbReference>
<evidence type="ECO:0000256" key="3">
    <source>
        <dbReference type="ARBA" id="ARBA00022618"/>
    </source>
</evidence>
<evidence type="ECO:0000259" key="10">
    <source>
        <dbReference type="PROSITE" id="PS50059"/>
    </source>
</evidence>
<dbReference type="InterPro" id="IPR005215">
    <property type="entry name" value="Trig_fac"/>
</dbReference>
<accession>A0ABV1BHF2</accession>
<evidence type="ECO:0000256" key="1">
    <source>
        <dbReference type="ARBA" id="ARBA00000971"/>
    </source>
</evidence>
<dbReference type="PROSITE" id="PS50059">
    <property type="entry name" value="FKBP_PPIASE"/>
    <property type="match status" value="1"/>
</dbReference>
<comment type="catalytic activity">
    <reaction evidence="1 7">
        <text>[protein]-peptidylproline (omega=180) = [protein]-peptidylproline (omega=0)</text>
        <dbReference type="Rhea" id="RHEA:16237"/>
        <dbReference type="Rhea" id="RHEA-COMP:10747"/>
        <dbReference type="Rhea" id="RHEA-COMP:10748"/>
        <dbReference type="ChEBI" id="CHEBI:83833"/>
        <dbReference type="ChEBI" id="CHEBI:83834"/>
        <dbReference type="EC" id="5.2.1.8"/>
    </reaction>
</comment>
<feature type="compositionally biased region" description="Polar residues" evidence="8">
    <location>
        <begin position="441"/>
        <end position="452"/>
    </location>
</feature>
<feature type="signal peptide" evidence="9">
    <location>
        <begin position="1"/>
        <end position="20"/>
    </location>
</feature>
<dbReference type="Gene3D" id="1.10.3120.10">
    <property type="entry name" value="Trigger factor, C-terminal domain"/>
    <property type="match status" value="1"/>
</dbReference>
<protein>
    <recommendedName>
        <fullName evidence="7">peptidylprolyl isomerase</fullName>
        <ecNumber evidence="7">5.2.1.8</ecNumber>
    </recommendedName>
</protein>
<keyword evidence="4 7" id="KW-0697">Rotamase</keyword>
<gene>
    <name evidence="11" type="primary">tig</name>
    <name evidence="11" type="ORF">WMO28_14155</name>
</gene>
<feature type="compositionally biased region" description="Basic and acidic residues" evidence="8">
    <location>
        <begin position="56"/>
        <end position="68"/>
    </location>
</feature>
<reference evidence="11 12" key="1">
    <citation type="submission" date="2024-03" db="EMBL/GenBank/DDBJ databases">
        <title>Human intestinal bacterial collection.</title>
        <authorList>
            <person name="Pauvert C."/>
            <person name="Hitch T.C.A."/>
            <person name="Clavel T."/>
        </authorList>
    </citation>
    <scope>NUCLEOTIDE SEQUENCE [LARGE SCALE GENOMIC DNA]</scope>
    <source>
        <strain evidence="11 12">CLA-JM-H16</strain>
    </source>
</reference>
<dbReference type="EC" id="5.2.1.8" evidence="7"/>
<dbReference type="RefSeq" id="WP_349057411.1">
    <property type="nucleotide sequence ID" value="NZ_JBBMEJ010000020.1"/>
</dbReference>
<evidence type="ECO:0000256" key="2">
    <source>
        <dbReference type="ARBA" id="ARBA00004496"/>
    </source>
</evidence>
<evidence type="ECO:0000256" key="9">
    <source>
        <dbReference type="SAM" id="SignalP"/>
    </source>
</evidence>
<keyword evidence="9" id="KW-0732">Signal</keyword>
<dbReference type="InterPro" id="IPR046357">
    <property type="entry name" value="PPIase_dom_sf"/>
</dbReference>
<keyword evidence="3" id="KW-0132">Cell division</keyword>
<evidence type="ECO:0000256" key="7">
    <source>
        <dbReference type="PROSITE-ProRule" id="PRU00277"/>
    </source>
</evidence>
<feature type="domain" description="PPIase FKBP-type" evidence="10">
    <location>
        <begin position="127"/>
        <end position="207"/>
    </location>
</feature>
<organism evidence="11 12">
    <name type="scientific">Blautia aquisgranensis</name>
    <dbReference type="NCBI Taxonomy" id="3133153"/>
    <lineage>
        <taxon>Bacteria</taxon>
        <taxon>Bacillati</taxon>
        <taxon>Bacillota</taxon>
        <taxon>Clostridia</taxon>
        <taxon>Lachnospirales</taxon>
        <taxon>Lachnospiraceae</taxon>
        <taxon>Blautia</taxon>
    </lineage>
</organism>
<dbReference type="EMBL" id="JBBMEJ010000020">
    <property type="protein sequence ID" value="MEQ2372047.1"/>
    <property type="molecule type" value="Genomic_DNA"/>
</dbReference>
<comment type="subcellular location">
    <subcellularLocation>
        <location evidence="2">Cytoplasm</location>
    </subcellularLocation>
</comment>
<dbReference type="InterPro" id="IPR008880">
    <property type="entry name" value="Trigger_fac_C"/>
</dbReference>
<evidence type="ECO:0000256" key="4">
    <source>
        <dbReference type="ARBA" id="ARBA00023110"/>
    </source>
</evidence>
<dbReference type="GO" id="GO:0003755">
    <property type="term" value="F:peptidyl-prolyl cis-trans isomerase activity"/>
    <property type="evidence" value="ECO:0007669"/>
    <property type="project" value="UniProtKB-EC"/>
</dbReference>
<keyword evidence="5 7" id="KW-0413">Isomerase</keyword>
<dbReference type="InterPro" id="IPR001179">
    <property type="entry name" value="PPIase_FKBP_dom"/>
</dbReference>
<feature type="chain" id="PRO_5047143267" description="peptidylprolyl isomerase" evidence="9">
    <location>
        <begin position="21"/>
        <end position="452"/>
    </location>
</feature>
<dbReference type="NCBIfam" id="TIGR00115">
    <property type="entry name" value="tig"/>
    <property type="match status" value="1"/>
</dbReference>
<feature type="region of interest" description="Disordered" evidence="8">
    <location>
        <begin position="25"/>
        <end position="68"/>
    </location>
</feature>
<name>A0ABV1BHF2_9FIRM</name>
<comment type="caution">
    <text evidence="11">The sequence shown here is derived from an EMBL/GenBank/DDBJ whole genome shotgun (WGS) entry which is preliminary data.</text>
</comment>
<evidence type="ECO:0000256" key="5">
    <source>
        <dbReference type="ARBA" id="ARBA00023235"/>
    </source>
</evidence>
<evidence type="ECO:0000256" key="8">
    <source>
        <dbReference type="SAM" id="MobiDB-lite"/>
    </source>
</evidence>
<dbReference type="SUPFAM" id="SSF109998">
    <property type="entry name" value="Triger factor/SurA peptide-binding domain-like"/>
    <property type="match status" value="1"/>
</dbReference>
<dbReference type="SUPFAM" id="SSF54534">
    <property type="entry name" value="FKBP-like"/>
    <property type="match status" value="1"/>
</dbReference>
<evidence type="ECO:0000313" key="12">
    <source>
        <dbReference type="Proteomes" id="UP001473063"/>
    </source>
</evidence>
<dbReference type="Gene3D" id="3.10.50.40">
    <property type="match status" value="1"/>
</dbReference>
<sequence length="452" mass="49167">MKKKAYLVVLALCAAMAITACGTATDKTEDTKSTTETQNTTETKDSGSADAESTDSSDKEENKTADAGDTRLVTVDDVSKYVTIGEYKGLTLDNTVEVVTDDAVEGRLEQELQNKAEEVTDGSVQNGDVVTINYVGTKDGVAFDGGTANNYELTIGSGTFIDGFEDGIIGMKKGETKDLDLTFPEDYASSDLAGQEVTFKVTLQSFKRAPELTDEWAAKNTDCKTADDYKKEIRKTLESEAKTNARNTLRETAWNTVLSSSEVKEYPQEDLDTAKTEFKTLYENYAKQGDMTLEDFVKAQGISMDDFEEQSNQYAEYKVKQNLIVQGIMDAENMTLEDEKSLSIQDELIKAYDAKDLAALVDQYGQVAVDESIGLLRVEDFILDNATVEEKVAAGDTQGENGDDPSADGSSAEGQVDEELEAAEATDMVPEENSEDSSESVNADSTADTTEQ</sequence>
<dbReference type="InterPro" id="IPR037041">
    <property type="entry name" value="Trigger_fac_C_sf"/>
</dbReference>
<evidence type="ECO:0000313" key="11">
    <source>
        <dbReference type="EMBL" id="MEQ2372047.1"/>
    </source>
</evidence>